<dbReference type="Proteomes" id="UP000245626">
    <property type="component" value="Unassembled WGS sequence"/>
</dbReference>
<gene>
    <name evidence="1" type="ORF">IE53DRAFT_389236</name>
</gene>
<accession>A0ACD0NRW7</accession>
<dbReference type="EMBL" id="KZ820183">
    <property type="protein sequence ID" value="PWN48546.1"/>
    <property type="molecule type" value="Genomic_DNA"/>
</dbReference>
<evidence type="ECO:0000313" key="1">
    <source>
        <dbReference type="EMBL" id="PWN48546.1"/>
    </source>
</evidence>
<proteinExistence type="predicted"/>
<keyword evidence="2" id="KW-1185">Reference proteome</keyword>
<protein>
    <submittedName>
        <fullName evidence="1">WD40 repeat-like protein</fullName>
    </submittedName>
</protein>
<evidence type="ECO:0000313" key="2">
    <source>
        <dbReference type="Proteomes" id="UP000245626"/>
    </source>
</evidence>
<reference evidence="1 2" key="1">
    <citation type="journal article" date="2018" name="Mol. Biol. Evol.">
        <title>Broad Genomic Sampling Reveals a Smut Pathogenic Ancestry of the Fungal Clade Ustilaginomycotina.</title>
        <authorList>
            <person name="Kijpornyongpan T."/>
            <person name="Mondo S.J."/>
            <person name="Barry K."/>
            <person name="Sandor L."/>
            <person name="Lee J."/>
            <person name="Lipzen A."/>
            <person name="Pangilinan J."/>
            <person name="LaButti K."/>
            <person name="Hainaut M."/>
            <person name="Henrissat B."/>
            <person name="Grigoriev I.V."/>
            <person name="Spatafora J.W."/>
            <person name="Aime M.C."/>
        </authorList>
    </citation>
    <scope>NUCLEOTIDE SEQUENCE [LARGE SCALE GENOMIC DNA]</scope>
    <source>
        <strain evidence="1 2">SA 807</strain>
    </source>
</reference>
<organism evidence="1 2">
    <name type="scientific">Violaceomyces palustris</name>
    <dbReference type="NCBI Taxonomy" id="1673888"/>
    <lineage>
        <taxon>Eukaryota</taxon>
        <taxon>Fungi</taxon>
        <taxon>Dikarya</taxon>
        <taxon>Basidiomycota</taxon>
        <taxon>Ustilaginomycotina</taxon>
        <taxon>Ustilaginomycetes</taxon>
        <taxon>Violaceomycetales</taxon>
        <taxon>Violaceomycetaceae</taxon>
        <taxon>Violaceomyces</taxon>
    </lineage>
</organism>
<sequence length="1010" mass="108430">MDDDIEMEDEQDQEEQEDQYYSDQDQDQDMDNENEGDADGDNENDADGDADGDEDDDDDDDEDEDDGDDNDLTASHRSISMSRSGSVRPNPSSPSTYMKKVEARRRIFVPKADCVETTRGYQIEPMAAAPHSCQIHAMALNQDGSCLLSGGSDGFVRRYDLYATMNGKSMLTQNVRHGFVEGITRGGVLSSWWANEEVPPVKNEDEEDDRKERPVGPVHSLACQADALWGLSGSESGSINLWGIRHEPGVVRHVLRKHTAAVSALALTSNDTELISGGWDRGVHQWDLHTGQITRSYPGHAGQVSSISFRPIVSGESSRQNSPSISIRPTATARPPSRPRSSSPSIVGEKSRSVTASPSKKRQSEAPPADEIQDTAMEDGTEMKAPSPAETKVKESSEVEGESGKDEEERFKTPDAKIATPPDDGASKAPSPPLVEQDKLDGGAENKDIIVLEAGKKPEEDEGDEEKIEKTTQKEKDTEDKKEEEKKEEGKEEKGKGEEGKEEEEKKEEGKEEKGKKEEGKEEEAKEEEAKKDDGGKKKEETKEGKEESSRVASPSEIKKDEGVATADNEADGPTEEELAFEAELNASLGLAPAEADKHNPNETEDGDDDLFGDDPTEAPSKNSSPKATDPTESVSEKKEQAKETNSDGDGDGEGDSLFGDASADGDGDVADAEVDANADGDGDADGEIDLDAGMDDDDDDDDDVPLAGRSAMFKPFGGASNANLALPGRSTETPEATNRGFANAGSAPVSLPPPRAGLPGPVLPSGGTPAPSSQGANGTPAPNGTSSKTEKPIKALPKPAFGGFSASSGFDSDVSKFSQDIMMTSTLAGQVMLWDRRVKADGKGVRALALPDKTPPWCASACWNATGDRIYVGRRNESVDEWDLRMLPDNFDLRGGGYDGRTYPKANPRFVRSLRLPSGSGPVTSVAPMPNGRHIICGSFDNVRLWNTAYTPESSSRVPFRIVAGHHGGAISQILTDSTCQFLLTASGDRGWMSTSTEALLVHEIKPIL</sequence>
<name>A0ACD0NRW7_9BASI</name>